<organism evidence="1 2">
    <name type="scientific">Perkinsus olseni</name>
    <name type="common">Perkinsus atlanticus</name>
    <dbReference type="NCBI Taxonomy" id="32597"/>
    <lineage>
        <taxon>Eukaryota</taxon>
        <taxon>Sar</taxon>
        <taxon>Alveolata</taxon>
        <taxon>Perkinsozoa</taxon>
        <taxon>Perkinsea</taxon>
        <taxon>Perkinsida</taxon>
        <taxon>Perkinsidae</taxon>
        <taxon>Perkinsus</taxon>
    </lineage>
</organism>
<comment type="caution">
    <text evidence="1">The sequence shown here is derived from an EMBL/GenBank/DDBJ whole genome shotgun (WGS) entry which is preliminary data.</text>
</comment>
<sequence length="147" mass="16693">MVLAAITAEFGFNHVLWSESTHQQQEAELLAYSDEGGHIWVRQNLVGQLPVVVDEVGAESSFEVNLSNHAQICENDWCALLLTNRIRFLGPSRIFVLGQSFFMDYNLHVNFDDNVIGLATPQEPVEKQVVSKQSWMEILNPRCKQTF</sequence>
<protein>
    <recommendedName>
        <fullName evidence="3">Peptidase A1 domain-containing protein</fullName>
    </recommendedName>
</protein>
<proteinExistence type="predicted"/>
<dbReference type="Proteomes" id="UP000541610">
    <property type="component" value="Unassembled WGS sequence"/>
</dbReference>
<evidence type="ECO:0008006" key="3">
    <source>
        <dbReference type="Google" id="ProtNLM"/>
    </source>
</evidence>
<accession>A0A7J6PJL0</accession>
<dbReference type="EMBL" id="JABANP010000011">
    <property type="protein sequence ID" value="KAF4696364.1"/>
    <property type="molecule type" value="Genomic_DNA"/>
</dbReference>
<evidence type="ECO:0000313" key="2">
    <source>
        <dbReference type="Proteomes" id="UP000541610"/>
    </source>
</evidence>
<dbReference type="AlphaFoldDB" id="A0A7J6PJL0"/>
<evidence type="ECO:0000313" key="1">
    <source>
        <dbReference type="EMBL" id="KAF4696364.1"/>
    </source>
</evidence>
<reference evidence="1 2" key="1">
    <citation type="submission" date="2020-04" db="EMBL/GenBank/DDBJ databases">
        <title>Perkinsus olseni comparative genomics.</title>
        <authorList>
            <person name="Bogema D.R."/>
        </authorList>
    </citation>
    <scope>NUCLEOTIDE SEQUENCE [LARGE SCALE GENOMIC DNA]</scope>
    <source>
        <strain evidence="1">00978-12</strain>
    </source>
</reference>
<name>A0A7J6PJL0_PEROL</name>
<dbReference type="OrthoDB" id="771136at2759"/>
<gene>
    <name evidence="1" type="ORF">FOZ60_000815</name>
</gene>